<reference evidence="1" key="1">
    <citation type="journal article" date="2021" name="PeerJ">
        <title>Extensive microbial diversity within the chicken gut microbiome revealed by metagenomics and culture.</title>
        <authorList>
            <person name="Gilroy R."/>
            <person name="Ravi A."/>
            <person name="Getino M."/>
            <person name="Pursley I."/>
            <person name="Horton D.L."/>
            <person name="Alikhan N.F."/>
            <person name="Baker D."/>
            <person name="Gharbi K."/>
            <person name="Hall N."/>
            <person name="Watson M."/>
            <person name="Adriaenssens E.M."/>
            <person name="Foster-Nyarko E."/>
            <person name="Jarju S."/>
            <person name="Secka A."/>
            <person name="Antonio M."/>
            <person name="Oren A."/>
            <person name="Chaudhuri R.R."/>
            <person name="La Ragione R."/>
            <person name="Hildebrand F."/>
            <person name="Pallen M.J."/>
        </authorList>
    </citation>
    <scope>NUCLEOTIDE SEQUENCE</scope>
    <source>
        <strain evidence="1">CHK179-28034</strain>
    </source>
</reference>
<dbReference type="AlphaFoldDB" id="A0A9D2EJJ9"/>
<organism evidence="1 2">
    <name type="scientific">Candidatus Anaerobutyricum stercoris</name>
    <dbReference type="NCBI Taxonomy" id="2838457"/>
    <lineage>
        <taxon>Bacteria</taxon>
        <taxon>Bacillati</taxon>
        <taxon>Bacillota</taxon>
        <taxon>Clostridia</taxon>
        <taxon>Lachnospirales</taxon>
        <taxon>Lachnospiraceae</taxon>
        <taxon>Anaerobutyricum</taxon>
    </lineage>
</organism>
<reference evidence="1" key="2">
    <citation type="submission" date="2021-04" db="EMBL/GenBank/DDBJ databases">
        <authorList>
            <person name="Gilroy R."/>
        </authorList>
    </citation>
    <scope>NUCLEOTIDE SEQUENCE</scope>
    <source>
        <strain evidence="1">CHK179-28034</strain>
    </source>
</reference>
<accession>A0A9D2EJJ9</accession>
<gene>
    <name evidence="1" type="ORF">H9968_01140</name>
</gene>
<name>A0A9D2EJJ9_9FIRM</name>
<sequence length="308" mass="35423">MIINTGGRTDTVQYYTEWLLNRFSEGYVLSRNPLFPRKVTRYELTPDKVDCVVFCSKNYRPILPRLHEITDRFHTYFHYTITAYGKDIEPGVPSIDESIETLIALSEQVGKQRVAWRYDPVLLTEKYTVERHLEIFDYMAKSLAPYIDRCIFSFVEMYKKVEVNMPELIPLTDQDMETLAQSLGATAEKYGIFIQTCGTDDKFTQYGIHSSGCMTLDILGKANGITFRKLKHKGMRQGCHCIESRDIGAYDTCMNGCKYCYANRTPRKAFDNYKRHDPMSPLLLGDLKPDDTVIQGAQKSFLAAKRQG</sequence>
<proteinExistence type="predicted"/>
<evidence type="ECO:0000313" key="1">
    <source>
        <dbReference type="EMBL" id="HIZ38521.1"/>
    </source>
</evidence>
<protein>
    <submittedName>
        <fullName evidence="1">DUF1848 domain-containing protein</fullName>
    </submittedName>
</protein>
<dbReference type="EMBL" id="DXBR01000013">
    <property type="protein sequence ID" value="HIZ38521.1"/>
    <property type="molecule type" value="Genomic_DNA"/>
</dbReference>
<dbReference type="InterPro" id="IPR014998">
    <property type="entry name" value="DUF1848"/>
</dbReference>
<comment type="caution">
    <text evidence="1">The sequence shown here is derived from an EMBL/GenBank/DDBJ whole genome shotgun (WGS) entry which is preliminary data.</text>
</comment>
<dbReference type="Pfam" id="PF08902">
    <property type="entry name" value="DUF1848"/>
    <property type="match status" value="1"/>
</dbReference>
<dbReference type="Proteomes" id="UP000824049">
    <property type="component" value="Unassembled WGS sequence"/>
</dbReference>
<evidence type="ECO:0000313" key="2">
    <source>
        <dbReference type="Proteomes" id="UP000824049"/>
    </source>
</evidence>